<dbReference type="CDD" id="cd00082">
    <property type="entry name" value="HisKA"/>
    <property type="match status" value="1"/>
</dbReference>
<evidence type="ECO:0000259" key="7">
    <source>
        <dbReference type="PROSITE" id="PS50112"/>
    </source>
</evidence>
<feature type="domain" description="PAC" evidence="8">
    <location>
        <begin position="178"/>
        <end position="230"/>
    </location>
</feature>
<dbReference type="InterPro" id="IPR000014">
    <property type="entry name" value="PAS"/>
</dbReference>
<evidence type="ECO:0000259" key="8">
    <source>
        <dbReference type="PROSITE" id="PS50113"/>
    </source>
</evidence>
<feature type="domain" description="PAS" evidence="7">
    <location>
        <begin position="756"/>
        <end position="826"/>
    </location>
</feature>
<dbReference type="InterPro" id="IPR000700">
    <property type="entry name" value="PAS-assoc_C"/>
</dbReference>
<proteinExistence type="predicted"/>
<keyword evidence="4 9" id="KW-0808">Transferase</keyword>
<sequence length="1117" mass="125656">MTNQECCDAFYDLLRQSVVAAQPQASSPFAKLGRQAACAEISLMDVVRLLEKAQSRLVSEQPELTLNQFAKVTATAMSETLAGYDSTERQVTAIPPDSLHEIARQYTSTAMSHQIGVWDWDLQTNDLFIDPCLKEILGYQDHEIPNRLEAWSELVHPDDRERTRGQSQASLENDERSFEFEQRLVHKNGQALWFVCRGRIIRNAECVPIRLLGTNTNVTAAKLVAAEIRNGVDRYHALIETVPYGIQEFNLDGVLLYCNSACDRMLGYRPGERIGRSVLDLLPTQQESDDFCRYFKMCRTEQPPAKPLITRHRAADGRVFYVQMDWDYKRNASGQVVGYISVITDMTERRQYEKSLRAAQGDLERRVAERTAALEASESRWRSMVQAAPDYLVTVDRSARITYANRTPVGVPGKLLHGRSVFDLADAAYRDELQTLMNEVFTTGEFASVEALARGPRGKRHWYSIRYGPIFRDGEVDGVSIFATDIDERKQAEASLNEAHQLLEAIFDNTQFLIAYLDVQLNYLMVNRAWSEAAEEGICPRFVPGNYFFDVYRNEELRTIFQSVIESTEPHSEWAKPFANVLDSQKPVTYWNWALTPVKDRGGKVIGLIVTLLDVTHRVLADETIRKSKERLQAAQEMAHLGNWDWNLETSQIEWSDEMFRIFEVSAEGFNGSFLRYLDIVHPDDRKLVSETFAKAIEKTGLYSIDYRVVLPSGTEKHVHGQAKVTYDDSGNAIMLSGTTQDVTARVQAEEELRNSESMLRALLEAIPDMIFRVHRDGTLLDFIPAADSPPYLPREEFLGKKIEDVLPPYVAQLSVEAQRKAAETGKAQVIEYRLDLDGIPHDYETRILVGAKDDLLAIVRDVSAERQAEERSRRHRDELAHVTRLSTMGEMATGIAHELNQPISGIASYAAACLMMLESASATPHSEKLSEVLSKIEAQAQRAGEIVRRLRKLVVRRDSMYHAVDLDDAIREVVALVDADVAQSGVEVRIGAPDEVPGVLADRIQIEQVILNLVRNAIEAMEVARIQQPLLAISVSATTDEMIDVEVADNGPGIASTDVDRVFEQFYSTKDNGMGMGLSISRTIIEAHGGRLYVANTSANGTMFRFSLPVIERTSL</sequence>
<dbReference type="NCBIfam" id="TIGR00229">
    <property type="entry name" value="sensory_box"/>
    <property type="match status" value="5"/>
</dbReference>
<name>A0A5C6B3V1_9PLAN</name>
<gene>
    <name evidence="9" type="primary">fixL_5</name>
    <name evidence="9" type="ORF">CA54_52330</name>
</gene>
<dbReference type="PANTHER" id="PTHR43304">
    <property type="entry name" value="PHYTOCHROME-LIKE PROTEIN CPH1"/>
    <property type="match status" value="1"/>
</dbReference>
<dbReference type="EC" id="2.7.13.3" evidence="2"/>
<comment type="catalytic activity">
    <reaction evidence="1">
        <text>ATP + protein L-histidine = ADP + protein N-phospho-L-histidine.</text>
        <dbReference type="EC" id="2.7.13.3"/>
    </reaction>
</comment>
<evidence type="ECO:0000256" key="1">
    <source>
        <dbReference type="ARBA" id="ARBA00000085"/>
    </source>
</evidence>
<dbReference type="SMART" id="SM00388">
    <property type="entry name" value="HisKA"/>
    <property type="match status" value="1"/>
</dbReference>
<dbReference type="SUPFAM" id="SSF55874">
    <property type="entry name" value="ATPase domain of HSP90 chaperone/DNA topoisomerase II/histidine kinase"/>
    <property type="match status" value="1"/>
</dbReference>
<evidence type="ECO:0000259" key="6">
    <source>
        <dbReference type="PROSITE" id="PS50109"/>
    </source>
</evidence>
<dbReference type="Gene3D" id="2.10.70.100">
    <property type="match status" value="1"/>
</dbReference>
<keyword evidence="10" id="KW-1185">Reference proteome</keyword>
<dbReference type="Pfam" id="PF08448">
    <property type="entry name" value="PAS_4"/>
    <property type="match status" value="3"/>
</dbReference>
<dbReference type="EMBL" id="SJPP01000003">
    <property type="protein sequence ID" value="TWU06833.1"/>
    <property type="molecule type" value="Genomic_DNA"/>
</dbReference>
<dbReference type="InterPro" id="IPR003661">
    <property type="entry name" value="HisK_dim/P_dom"/>
</dbReference>
<evidence type="ECO:0000313" key="10">
    <source>
        <dbReference type="Proteomes" id="UP000320735"/>
    </source>
</evidence>
<dbReference type="Gene3D" id="3.30.450.20">
    <property type="entry name" value="PAS domain"/>
    <property type="match status" value="6"/>
</dbReference>
<dbReference type="Proteomes" id="UP000320735">
    <property type="component" value="Unassembled WGS sequence"/>
</dbReference>
<feature type="domain" description="PAS" evidence="7">
    <location>
        <begin position="231"/>
        <end position="282"/>
    </location>
</feature>
<dbReference type="InterPro" id="IPR036097">
    <property type="entry name" value="HisK_dim/P_sf"/>
</dbReference>
<dbReference type="Gene3D" id="3.30.565.10">
    <property type="entry name" value="Histidine kinase-like ATPase, C-terminal domain"/>
    <property type="match status" value="1"/>
</dbReference>
<dbReference type="Pfam" id="PF00512">
    <property type="entry name" value="HisKA"/>
    <property type="match status" value="1"/>
</dbReference>
<dbReference type="InterPro" id="IPR013656">
    <property type="entry name" value="PAS_4"/>
</dbReference>
<accession>A0A5C6B3V1</accession>
<dbReference type="Gene3D" id="1.10.287.130">
    <property type="match status" value="1"/>
</dbReference>
<dbReference type="PROSITE" id="PS50113">
    <property type="entry name" value="PAC"/>
    <property type="match status" value="3"/>
</dbReference>
<organism evidence="9 10">
    <name type="scientific">Symmachiella macrocystis</name>
    <dbReference type="NCBI Taxonomy" id="2527985"/>
    <lineage>
        <taxon>Bacteria</taxon>
        <taxon>Pseudomonadati</taxon>
        <taxon>Planctomycetota</taxon>
        <taxon>Planctomycetia</taxon>
        <taxon>Planctomycetales</taxon>
        <taxon>Planctomycetaceae</taxon>
        <taxon>Symmachiella</taxon>
    </lineage>
</organism>
<dbReference type="SMART" id="SM00091">
    <property type="entry name" value="PAS"/>
    <property type="match status" value="6"/>
</dbReference>
<dbReference type="SMART" id="SM00387">
    <property type="entry name" value="HATPase_c"/>
    <property type="match status" value="1"/>
</dbReference>
<dbReference type="SUPFAM" id="SSF47384">
    <property type="entry name" value="Homodimeric domain of signal transducing histidine kinase"/>
    <property type="match status" value="1"/>
</dbReference>
<feature type="domain" description="PAS" evidence="7">
    <location>
        <begin position="127"/>
        <end position="174"/>
    </location>
</feature>
<dbReference type="InterPro" id="IPR013767">
    <property type="entry name" value="PAS_fold"/>
</dbReference>
<reference evidence="9 10" key="1">
    <citation type="submission" date="2019-02" db="EMBL/GenBank/DDBJ databases">
        <title>Deep-cultivation of Planctomycetes and their phenomic and genomic characterization uncovers novel biology.</title>
        <authorList>
            <person name="Wiegand S."/>
            <person name="Jogler M."/>
            <person name="Boedeker C."/>
            <person name="Pinto D."/>
            <person name="Vollmers J."/>
            <person name="Rivas-Marin E."/>
            <person name="Kohn T."/>
            <person name="Peeters S.H."/>
            <person name="Heuer A."/>
            <person name="Rast P."/>
            <person name="Oberbeckmann S."/>
            <person name="Bunk B."/>
            <person name="Jeske O."/>
            <person name="Meyerdierks A."/>
            <person name="Storesund J.E."/>
            <person name="Kallscheuer N."/>
            <person name="Luecker S."/>
            <person name="Lage O.M."/>
            <person name="Pohl T."/>
            <person name="Merkel B.J."/>
            <person name="Hornburger P."/>
            <person name="Mueller R.-W."/>
            <person name="Bruemmer F."/>
            <person name="Labrenz M."/>
            <person name="Spormann A.M."/>
            <person name="Op Den Camp H."/>
            <person name="Overmann J."/>
            <person name="Amann R."/>
            <person name="Jetten M.S.M."/>
            <person name="Mascher T."/>
            <person name="Medema M.H."/>
            <person name="Devos D.P."/>
            <person name="Kaster A.-K."/>
            <person name="Ovreas L."/>
            <person name="Rohde M."/>
            <person name="Galperin M.Y."/>
            <person name="Jogler C."/>
        </authorList>
    </citation>
    <scope>NUCLEOTIDE SEQUENCE [LARGE SCALE GENOMIC DNA]</scope>
    <source>
        <strain evidence="9 10">CA54</strain>
    </source>
</reference>
<dbReference type="PROSITE" id="PS50109">
    <property type="entry name" value="HIS_KIN"/>
    <property type="match status" value="1"/>
</dbReference>
<dbReference type="Pfam" id="PF02518">
    <property type="entry name" value="HATPase_c"/>
    <property type="match status" value="1"/>
</dbReference>
<dbReference type="AlphaFoldDB" id="A0A5C6B3V1"/>
<dbReference type="SUPFAM" id="SSF55785">
    <property type="entry name" value="PYP-like sensor domain (PAS domain)"/>
    <property type="match status" value="6"/>
</dbReference>
<dbReference type="PRINTS" id="PR00344">
    <property type="entry name" value="BCTRLSENSOR"/>
</dbReference>
<feature type="domain" description="PAS" evidence="7">
    <location>
        <begin position="628"/>
        <end position="700"/>
    </location>
</feature>
<dbReference type="CDD" id="cd00130">
    <property type="entry name" value="PAS"/>
    <property type="match status" value="4"/>
</dbReference>
<feature type="domain" description="PAC" evidence="8">
    <location>
        <begin position="306"/>
        <end position="358"/>
    </location>
</feature>
<evidence type="ECO:0000256" key="4">
    <source>
        <dbReference type="ARBA" id="ARBA00022679"/>
    </source>
</evidence>
<evidence type="ECO:0000256" key="2">
    <source>
        <dbReference type="ARBA" id="ARBA00012438"/>
    </source>
</evidence>
<keyword evidence="3" id="KW-0597">Phosphoprotein</keyword>
<dbReference type="InterPro" id="IPR001610">
    <property type="entry name" value="PAC"/>
</dbReference>
<protein>
    <recommendedName>
        <fullName evidence="2">histidine kinase</fullName>
        <ecNumber evidence="2">2.7.13.3</ecNumber>
    </recommendedName>
</protein>
<evidence type="ECO:0000256" key="3">
    <source>
        <dbReference type="ARBA" id="ARBA00022553"/>
    </source>
</evidence>
<dbReference type="PANTHER" id="PTHR43304:SF1">
    <property type="entry name" value="PAC DOMAIN-CONTAINING PROTEIN"/>
    <property type="match status" value="1"/>
</dbReference>
<dbReference type="Pfam" id="PF08447">
    <property type="entry name" value="PAS_3"/>
    <property type="match status" value="2"/>
</dbReference>
<dbReference type="InterPro" id="IPR052162">
    <property type="entry name" value="Sensor_kinase/Photoreceptor"/>
</dbReference>
<keyword evidence="5" id="KW-0418">Kinase</keyword>
<dbReference type="InterPro" id="IPR013655">
    <property type="entry name" value="PAS_fold_3"/>
</dbReference>
<dbReference type="SMART" id="SM00086">
    <property type="entry name" value="PAC"/>
    <property type="match status" value="4"/>
</dbReference>
<dbReference type="Pfam" id="PF00989">
    <property type="entry name" value="PAS"/>
    <property type="match status" value="1"/>
</dbReference>
<dbReference type="GO" id="GO:0000155">
    <property type="term" value="F:phosphorelay sensor kinase activity"/>
    <property type="evidence" value="ECO:0007669"/>
    <property type="project" value="InterPro"/>
</dbReference>
<dbReference type="InterPro" id="IPR004358">
    <property type="entry name" value="Sig_transdc_His_kin-like_C"/>
</dbReference>
<dbReference type="InterPro" id="IPR003594">
    <property type="entry name" value="HATPase_dom"/>
</dbReference>
<feature type="domain" description="Histidine kinase" evidence="6">
    <location>
        <begin position="895"/>
        <end position="1113"/>
    </location>
</feature>
<dbReference type="InterPro" id="IPR035965">
    <property type="entry name" value="PAS-like_dom_sf"/>
</dbReference>
<dbReference type="InterPro" id="IPR005467">
    <property type="entry name" value="His_kinase_dom"/>
</dbReference>
<comment type="caution">
    <text evidence="9">The sequence shown here is derived from an EMBL/GenBank/DDBJ whole genome shotgun (WGS) entry which is preliminary data.</text>
</comment>
<evidence type="ECO:0000313" key="9">
    <source>
        <dbReference type="EMBL" id="TWU06833.1"/>
    </source>
</evidence>
<evidence type="ECO:0000256" key="5">
    <source>
        <dbReference type="ARBA" id="ARBA00022777"/>
    </source>
</evidence>
<dbReference type="InterPro" id="IPR036890">
    <property type="entry name" value="HATPase_C_sf"/>
</dbReference>
<dbReference type="GO" id="GO:0006355">
    <property type="term" value="P:regulation of DNA-templated transcription"/>
    <property type="evidence" value="ECO:0007669"/>
    <property type="project" value="InterPro"/>
</dbReference>
<feature type="domain" description="PAC" evidence="8">
    <location>
        <begin position="703"/>
        <end position="755"/>
    </location>
</feature>
<dbReference type="PROSITE" id="PS50112">
    <property type="entry name" value="PAS"/>
    <property type="match status" value="4"/>
</dbReference>
<dbReference type="RefSeq" id="WP_146373679.1">
    <property type="nucleotide sequence ID" value="NZ_SJPP01000003.1"/>
</dbReference>
<dbReference type="OrthoDB" id="290376at2"/>